<feature type="domain" description="NAD(P)-binding" evidence="4">
    <location>
        <begin position="12"/>
        <end position="193"/>
    </location>
</feature>
<gene>
    <name evidence="5" type="ORF">ANIA_08970</name>
</gene>
<proteinExistence type="inferred from homology"/>
<dbReference type="SMR" id="Q5ARW0"/>
<sequence>MTIFRRVALIGRGSLGTVLLDELLNSNFTVTVLTRSASSASSLPPGADIKQVDYSSAESLKTALAGHDIVISTLSPSAIPLQKQVIDAAIAVGVKRFIPAEYGAMTSDPVGRKLPFHKDAIEIHEFLRETVASGLIEYTVFGVGVLTELLFTTTLVVDLEHREVKLFDGGIHSFSTSRLETVARAVVASLHKPDETRNRVIRVHDAVLTQRQVLDMAKGWTPTLEWREVYVDAQAEVDRGLKQLEKEFSPALVPGVFAAALMSGRYGAEYKEVDNELLGLGFMDKREINDFGKKFTK</sequence>
<dbReference type="InterPro" id="IPR036291">
    <property type="entry name" value="NAD(P)-bd_dom_sf"/>
</dbReference>
<dbReference type="VEuPathDB" id="FungiDB:AN8970"/>
<dbReference type="KEGG" id="ani:ANIA_08970"/>
<dbReference type="HOGENOM" id="CLU_044876_3_2_1"/>
<dbReference type="eggNOG" id="ENOG502SHNB">
    <property type="taxonomic scope" value="Eukaryota"/>
</dbReference>
<evidence type="ECO:0000313" key="5">
    <source>
        <dbReference type="EMBL" id="CBF84544.1"/>
    </source>
</evidence>
<dbReference type="Pfam" id="PF13460">
    <property type="entry name" value="NAD_binding_10"/>
    <property type="match status" value="1"/>
</dbReference>
<dbReference type="PANTHER" id="PTHR47706:SF1">
    <property type="entry name" value="CIPA-LIKE, PUTATIVE (AFU_ORTHOLOGUE AFUA_1G12460)-RELATED"/>
    <property type="match status" value="1"/>
</dbReference>
<protein>
    <submittedName>
        <fullName evidence="5">Oxidoreductase CipA-like, putative (AFU_orthologue AFUA_1G12460)</fullName>
    </submittedName>
</protein>
<dbReference type="OrthoDB" id="9974981at2759"/>
<accession>C8VL83</accession>
<dbReference type="GeneID" id="2868145"/>
<organism evidence="5 6">
    <name type="scientific">Emericella nidulans (strain FGSC A4 / ATCC 38163 / CBS 112.46 / NRRL 194 / M139)</name>
    <name type="common">Aspergillus nidulans</name>
    <dbReference type="NCBI Taxonomy" id="227321"/>
    <lineage>
        <taxon>Eukaryota</taxon>
        <taxon>Fungi</taxon>
        <taxon>Dikarya</taxon>
        <taxon>Ascomycota</taxon>
        <taxon>Pezizomycotina</taxon>
        <taxon>Eurotiomycetes</taxon>
        <taxon>Eurotiomycetidae</taxon>
        <taxon>Eurotiales</taxon>
        <taxon>Aspergillaceae</taxon>
        <taxon>Aspergillus</taxon>
        <taxon>Aspergillus subgen. Nidulantes</taxon>
    </lineage>
</organism>
<reference evidence="6" key="2">
    <citation type="journal article" date="2009" name="Fungal Genet. Biol.">
        <title>The 2008 update of the Aspergillus nidulans genome annotation: a community effort.</title>
        <authorList>
            <person name="Wortman J.R."/>
            <person name="Gilsenan J.M."/>
            <person name="Joardar V."/>
            <person name="Deegan J."/>
            <person name="Clutterbuck J."/>
            <person name="Andersen M.R."/>
            <person name="Archer D."/>
            <person name="Bencina M."/>
            <person name="Braus G."/>
            <person name="Coutinho P."/>
            <person name="von Dohren H."/>
            <person name="Doonan J."/>
            <person name="Driessen A.J."/>
            <person name="Durek P."/>
            <person name="Espeso E."/>
            <person name="Fekete E."/>
            <person name="Flipphi M."/>
            <person name="Estrada C.G."/>
            <person name="Geysens S."/>
            <person name="Goldman G."/>
            <person name="de Groot P.W."/>
            <person name="Hansen K."/>
            <person name="Harris S.D."/>
            <person name="Heinekamp T."/>
            <person name="Helmstaedt K."/>
            <person name="Henrissat B."/>
            <person name="Hofmann G."/>
            <person name="Homan T."/>
            <person name="Horio T."/>
            <person name="Horiuchi H."/>
            <person name="James S."/>
            <person name="Jones M."/>
            <person name="Karaffa L."/>
            <person name="Karanyi Z."/>
            <person name="Kato M."/>
            <person name="Keller N."/>
            <person name="Kelly D.E."/>
            <person name="Kiel J.A."/>
            <person name="Kim J.M."/>
            <person name="van der Klei I.J."/>
            <person name="Klis F.M."/>
            <person name="Kovalchuk A."/>
            <person name="Krasevec N."/>
            <person name="Kubicek C.P."/>
            <person name="Liu B."/>
            <person name="Maccabe A."/>
            <person name="Meyer V."/>
            <person name="Mirabito P."/>
            <person name="Miskei M."/>
            <person name="Mos M."/>
            <person name="Mullins J."/>
            <person name="Nelson D.R."/>
            <person name="Nielsen J."/>
            <person name="Oakley B.R."/>
            <person name="Osmani S.A."/>
            <person name="Pakula T."/>
            <person name="Paszewski A."/>
            <person name="Paulsen I."/>
            <person name="Pilsyk S."/>
            <person name="Pocsi I."/>
            <person name="Punt P.J."/>
            <person name="Ram A.F."/>
            <person name="Ren Q."/>
            <person name="Robellet X."/>
            <person name="Robson G."/>
            <person name="Seiboth B."/>
            <person name="van Solingen P."/>
            <person name="Specht T."/>
            <person name="Sun J."/>
            <person name="Taheri-Talesh N."/>
            <person name="Takeshita N."/>
            <person name="Ussery D."/>
            <person name="vanKuyk P.A."/>
            <person name="Visser H."/>
            <person name="van de Vondervoort P.J."/>
            <person name="de Vries R.P."/>
            <person name="Walton J."/>
            <person name="Xiang X."/>
            <person name="Xiong Y."/>
            <person name="Zeng A.P."/>
            <person name="Brandt B.W."/>
            <person name="Cornell M.J."/>
            <person name="van den Hondel C.A."/>
            <person name="Visser J."/>
            <person name="Oliver S.G."/>
            <person name="Turner G."/>
        </authorList>
    </citation>
    <scope>GENOME REANNOTATION</scope>
    <source>
        <strain evidence="6">FGSC A4 / ATCC 38163 / CBS 112.46 / NRRL 194 / M139</strain>
    </source>
</reference>
<dbReference type="EMBL" id="BN001307">
    <property type="protein sequence ID" value="CBF84544.1"/>
    <property type="molecule type" value="Genomic_DNA"/>
</dbReference>
<keyword evidence="3" id="KW-0560">Oxidoreductase</keyword>
<dbReference type="Gene3D" id="3.40.50.720">
    <property type="entry name" value="NAD(P)-binding Rossmann-like Domain"/>
    <property type="match status" value="1"/>
</dbReference>
<keyword evidence="2" id="KW-0521">NADP</keyword>
<evidence type="ECO:0000256" key="3">
    <source>
        <dbReference type="ARBA" id="ARBA00023002"/>
    </source>
</evidence>
<name>Q5ARW0_EMENI</name>
<evidence type="ECO:0000259" key="4">
    <source>
        <dbReference type="Pfam" id="PF13460"/>
    </source>
</evidence>
<reference evidence="6" key="1">
    <citation type="journal article" date="2005" name="Nature">
        <title>Sequencing of Aspergillus nidulans and comparative analysis with A. fumigatus and A. oryzae.</title>
        <authorList>
            <person name="Galagan J.E."/>
            <person name="Calvo S.E."/>
            <person name="Cuomo C."/>
            <person name="Ma L.J."/>
            <person name="Wortman J.R."/>
            <person name="Batzoglou S."/>
            <person name="Lee S.I."/>
            <person name="Basturkmen M."/>
            <person name="Spevak C.C."/>
            <person name="Clutterbuck J."/>
            <person name="Kapitonov V."/>
            <person name="Jurka J."/>
            <person name="Scazzocchio C."/>
            <person name="Farman M."/>
            <person name="Butler J."/>
            <person name="Purcell S."/>
            <person name="Harris S."/>
            <person name="Braus G.H."/>
            <person name="Draht O."/>
            <person name="Busch S."/>
            <person name="D'Enfert C."/>
            <person name="Bouchier C."/>
            <person name="Goldman G.H."/>
            <person name="Bell-Pedersen D."/>
            <person name="Griffiths-Jones S."/>
            <person name="Doonan J.H."/>
            <person name="Yu J."/>
            <person name="Vienken K."/>
            <person name="Pain A."/>
            <person name="Freitag M."/>
            <person name="Selker E.U."/>
            <person name="Archer D.B."/>
            <person name="Penalva M.A."/>
            <person name="Oakley B.R."/>
            <person name="Momany M."/>
            <person name="Tanaka T."/>
            <person name="Kumagai T."/>
            <person name="Asai K."/>
            <person name="Machida M."/>
            <person name="Nierman W.C."/>
            <person name="Denning D.W."/>
            <person name="Caddick M."/>
            <person name="Hynes M."/>
            <person name="Paoletti M."/>
            <person name="Fischer R."/>
            <person name="Miller B."/>
            <person name="Dyer P."/>
            <person name="Sachs M.S."/>
            <person name="Osmani S.A."/>
            <person name="Birren B.W."/>
        </authorList>
    </citation>
    <scope>NUCLEOTIDE SEQUENCE [LARGE SCALE GENOMIC DNA]</scope>
    <source>
        <strain evidence="6">FGSC A4 / ATCC 38163 / CBS 112.46 / NRRL 194 / M139</strain>
    </source>
</reference>
<dbReference type="GO" id="GO:0016491">
    <property type="term" value="F:oxidoreductase activity"/>
    <property type="evidence" value="ECO:0007669"/>
    <property type="project" value="UniProtKB-KW"/>
</dbReference>
<dbReference type="AlphaFoldDB" id="Q5ARW0"/>
<evidence type="ECO:0000313" key="6">
    <source>
        <dbReference type="Proteomes" id="UP000000560"/>
    </source>
</evidence>
<dbReference type="PANTHER" id="PTHR47706">
    <property type="entry name" value="NMRA-LIKE FAMILY PROTEIN"/>
    <property type="match status" value="1"/>
</dbReference>
<keyword evidence="6" id="KW-1185">Reference proteome</keyword>
<dbReference type="InterPro" id="IPR051609">
    <property type="entry name" value="NmrA/Isoflavone_reductase-like"/>
</dbReference>
<dbReference type="SUPFAM" id="SSF51735">
    <property type="entry name" value="NAD(P)-binding Rossmann-fold domains"/>
    <property type="match status" value="1"/>
</dbReference>
<dbReference type="RefSeq" id="XP_682239.1">
    <property type="nucleotide sequence ID" value="XM_677147.1"/>
</dbReference>
<dbReference type="OMA" id="PLNALWI"/>
<evidence type="ECO:0000256" key="2">
    <source>
        <dbReference type="ARBA" id="ARBA00022857"/>
    </source>
</evidence>
<dbReference type="Proteomes" id="UP000000560">
    <property type="component" value="Chromosome VII"/>
</dbReference>
<dbReference type="InterPro" id="IPR016040">
    <property type="entry name" value="NAD(P)-bd_dom"/>
</dbReference>
<evidence type="ECO:0000256" key="1">
    <source>
        <dbReference type="ARBA" id="ARBA00005725"/>
    </source>
</evidence>
<dbReference type="InParanoid" id="Q5ARW0"/>
<comment type="similarity">
    <text evidence="1">Belongs to the NmrA-type oxidoreductase family. Isoflavone reductase subfamily.</text>
</comment>
<accession>Q5ARW0</accession>